<gene>
    <name evidence="2" type="ORF">BT63DRAFT_478626</name>
</gene>
<feature type="region of interest" description="Disordered" evidence="1">
    <location>
        <begin position="39"/>
        <end position="77"/>
    </location>
</feature>
<feature type="region of interest" description="Disordered" evidence="1">
    <location>
        <begin position="1"/>
        <end position="20"/>
    </location>
</feature>
<evidence type="ECO:0000313" key="3">
    <source>
        <dbReference type="Proteomes" id="UP000799302"/>
    </source>
</evidence>
<evidence type="ECO:0000313" key="2">
    <source>
        <dbReference type="EMBL" id="KAF2670473.1"/>
    </source>
</evidence>
<reference evidence="2" key="1">
    <citation type="journal article" date="2020" name="Stud. Mycol.">
        <title>101 Dothideomycetes genomes: a test case for predicting lifestyles and emergence of pathogens.</title>
        <authorList>
            <person name="Haridas S."/>
            <person name="Albert R."/>
            <person name="Binder M."/>
            <person name="Bloem J."/>
            <person name="Labutti K."/>
            <person name="Salamov A."/>
            <person name="Andreopoulos B."/>
            <person name="Baker S."/>
            <person name="Barry K."/>
            <person name="Bills G."/>
            <person name="Bluhm B."/>
            <person name="Cannon C."/>
            <person name="Castanera R."/>
            <person name="Culley D."/>
            <person name="Daum C."/>
            <person name="Ezra D."/>
            <person name="Gonzalez J."/>
            <person name="Henrissat B."/>
            <person name="Kuo A."/>
            <person name="Liang C."/>
            <person name="Lipzen A."/>
            <person name="Lutzoni F."/>
            <person name="Magnuson J."/>
            <person name="Mondo S."/>
            <person name="Nolan M."/>
            <person name="Ohm R."/>
            <person name="Pangilinan J."/>
            <person name="Park H.-J."/>
            <person name="Ramirez L."/>
            <person name="Alfaro M."/>
            <person name="Sun H."/>
            <person name="Tritt A."/>
            <person name="Yoshinaga Y."/>
            <person name="Zwiers L.-H."/>
            <person name="Turgeon B."/>
            <person name="Goodwin S."/>
            <person name="Spatafora J."/>
            <person name="Crous P."/>
            <person name="Grigoriev I."/>
        </authorList>
    </citation>
    <scope>NUCLEOTIDE SEQUENCE</scope>
    <source>
        <strain evidence="2">CBS 115976</strain>
    </source>
</reference>
<accession>A0A6A6UGB7</accession>
<dbReference type="AlphaFoldDB" id="A0A6A6UGB7"/>
<organism evidence="2 3">
    <name type="scientific">Microthyrium microscopicum</name>
    <dbReference type="NCBI Taxonomy" id="703497"/>
    <lineage>
        <taxon>Eukaryota</taxon>
        <taxon>Fungi</taxon>
        <taxon>Dikarya</taxon>
        <taxon>Ascomycota</taxon>
        <taxon>Pezizomycotina</taxon>
        <taxon>Dothideomycetes</taxon>
        <taxon>Dothideomycetes incertae sedis</taxon>
        <taxon>Microthyriales</taxon>
        <taxon>Microthyriaceae</taxon>
        <taxon>Microthyrium</taxon>
    </lineage>
</organism>
<dbReference type="Proteomes" id="UP000799302">
    <property type="component" value="Unassembled WGS sequence"/>
</dbReference>
<proteinExistence type="predicted"/>
<name>A0A6A6UGB7_9PEZI</name>
<keyword evidence="3" id="KW-1185">Reference proteome</keyword>
<sequence length="278" mass="29632">MESINTTSTDDQSAGARGATEVVDSCSSSFVNDYTIKAPDVTSKSSGSLPPAMLESSLFTPGDGDNKEKRNKNNFKANKNLPGRIVQKFAACMNDDLKPSFADQIALITQYAQEVDAVITKGRLAAAESKAAIAEYEDKTADYDYACAAKIVHSANAADAAKMVERATKVASKHDKAAAKAYKAATKAYALATEQWDILMQPGATHAEKSIITRNTLKLEAEAEKAAKHAEAMGTSAEETDETANEAIVYAEKMADRVAKAAIEEQKTKTELAARGPP</sequence>
<evidence type="ECO:0000256" key="1">
    <source>
        <dbReference type="SAM" id="MobiDB-lite"/>
    </source>
</evidence>
<protein>
    <submittedName>
        <fullName evidence="2">Uncharacterized protein</fullName>
    </submittedName>
</protein>
<feature type="compositionally biased region" description="Polar residues" evidence="1">
    <location>
        <begin position="1"/>
        <end position="12"/>
    </location>
</feature>
<dbReference type="EMBL" id="MU004234">
    <property type="protein sequence ID" value="KAF2670473.1"/>
    <property type="molecule type" value="Genomic_DNA"/>
</dbReference>